<comment type="caution">
    <text evidence="1">The sequence shown here is derived from an EMBL/GenBank/DDBJ whole genome shotgun (WGS) entry which is preliminary data.</text>
</comment>
<keyword evidence="2" id="KW-1185">Reference proteome</keyword>
<organism evidence="1 2">
    <name type="scientific">Runella salmonicolor</name>
    <dbReference type="NCBI Taxonomy" id="2950278"/>
    <lineage>
        <taxon>Bacteria</taxon>
        <taxon>Pseudomonadati</taxon>
        <taxon>Bacteroidota</taxon>
        <taxon>Cytophagia</taxon>
        <taxon>Cytophagales</taxon>
        <taxon>Spirosomataceae</taxon>
        <taxon>Runella</taxon>
    </lineage>
</organism>
<accession>A0ABT1FWU9</accession>
<proteinExistence type="predicted"/>
<dbReference type="EMBL" id="JAMZEL010000020">
    <property type="protein sequence ID" value="MCP1386251.1"/>
    <property type="molecule type" value="Genomic_DNA"/>
</dbReference>
<evidence type="ECO:0000313" key="1">
    <source>
        <dbReference type="EMBL" id="MCP1386251.1"/>
    </source>
</evidence>
<gene>
    <name evidence="1" type="ORF">NCI00_27670</name>
</gene>
<sequence>MSKARSYPTYKGNLVEDLRRGHRYAHKFLYDFLLERAKKYEWQTSKDQSQKPEDRAMEAWSSIFKSLNRFDAYGNFLAEAELILKRRNIDYFRQHIKPQNELLKKQYNLDDDEIKLLGGVIGEDDSLLESVDEEGYNKGEHNTGSVENHVKEINMESDYDDFQPTRGKSQQPLTSIDDASFGVRIEELFKVFWKDLAKTNVPIYKKLSFWLNNVQELKNKEIVIVLKSLIGSESAEVTENDVISSTCLFEVESSILLQINEIIEGLRKVNAKSVDGWLESAVDQISFLIFEEHKINKKEVVELLKTVHEKSHELNNTDITTTNVSHWANQCKIKLAEITILK</sequence>
<evidence type="ECO:0000313" key="2">
    <source>
        <dbReference type="Proteomes" id="UP001204772"/>
    </source>
</evidence>
<reference evidence="1 2" key="1">
    <citation type="submission" date="2022-06" db="EMBL/GenBank/DDBJ databases">
        <title>Runella sp. S5 genome sequencing.</title>
        <authorList>
            <person name="Park S."/>
        </authorList>
    </citation>
    <scope>NUCLEOTIDE SEQUENCE [LARGE SCALE GENOMIC DNA]</scope>
    <source>
        <strain evidence="1 2">S5</strain>
    </source>
</reference>
<dbReference type="RefSeq" id="WP_253532986.1">
    <property type="nucleotide sequence ID" value="NZ_JAMZEL010000020.1"/>
</dbReference>
<dbReference type="InterPro" id="IPR013325">
    <property type="entry name" value="RNA_pol_sigma_r2"/>
</dbReference>
<name>A0ABT1FWU9_9BACT</name>
<dbReference type="SUPFAM" id="SSF88946">
    <property type="entry name" value="Sigma2 domain of RNA polymerase sigma factors"/>
    <property type="match status" value="1"/>
</dbReference>
<protein>
    <submittedName>
        <fullName evidence="1">Uncharacterized protein</fullName>
    </submittedName>
</protein>
<dbReference type="Proteomes" id="UP001204772">
    <property type="component" value="Unassembled WGS sequence"/>
</dbReference>